<evidence type="ECO:0000256" key="2">
    <source>
        <dbReference type="ARBA" id="ARBA00022448"/>
    </source>
</evidence>
<sequence length="416" mass="45532">MRFSHRHLLLLTIPVLLFTVSVGEDVCVEGFVMDTFCADRGRLLDSPGTDALTMPEQHSLHCLVDVQICYASGFEVLESPRSGSNVYCRVFKLDRTGNEKILKLARETGSTNLGCTTCGDTGTMERGFRAALVGTPEGSAAPRMFKVKEVFPYGYCSTQQTYQLASISDDMRLCSSRDIWIQVHGSLMLAGWGFLLPLGVTMALSGRRHDPLWYYLHMCLQIGGLVVGLAGWSIALSQFQVLEQWKPEGALYMHAILGMCVMCLGLVQPINAFLRPHKPDEGQKKSCLRLTWEIAHKTIGYVAIIAGIGTVALGAFMTRYPVGFLAGLGGSIISIVAAGVIMYCLSPKKVAVATKQLSPTAKNNPAATSFGRPDELERGGEQAVVQVEEEQQRVLEEWGREEGEELQLEEEGEMGA</sequence>
<feature type="transmembrane region" description="Helical" evidence="8">
    <location>
        <begin position="322"/>
        <end position="345"/>
    </location>
</feature>
<evidence type="ECO:0000256" key="8">
    <source>
        <dbReference type="SAM" id="Phobius"/>
    </source>
</evidence>
<feature type="region of interest" description="Disordered" evidence="7">
    <location>
        <begin position="397"/>
        <end position="416"/>
    </location>
</feature>
<gene>
    <name evidence="11" type="ORF">Cvel_8626</name>
</gene>
<keyword evidence="3 8" id="KW-0812">Transmembrane</keyword>
<feature type="transmembrane region" description="Helical" evidence="8">
    <location>
        <begin position="252"/>
        <end position="274"/>
    </location>
</feature>
<keyword evidence="4" id="KW-0249">Electron transport</keyword>
<dbReference type="AlphaFoldDB" id="A0A0G4HUF8"/>
<evidence type="ECO:0000256" key="4">
    <source>
        <dbReference type="ARBA" id="ARBA00022982"/>
    </source>
</evidence>
<dbReference type="Pfam" id="PF03188">
    <property type="entry name" value="Cytochrom_B561"/>
    <property type="match status" value="1"/>
</dbReference>
<feature type="compositionally biased region" description="Acidic residues" evidence="7">
    <location>
        <begin position="402"/>
        <end position="416"/>
    </location>
</feature>
<feature type="domain" description="Cytochrome b561" evidence="10">
    <location>
        <begin position="147"/>
        <end position="354"/>
    </location>
</feature>
<evidence type="ECO:0000313" key="11">
    <source>
        <dbReference type="EMBL" id="CEM48028.1"/>
    </source>
</evidence>
<evidence type="ECO:0000256" key="6">
    <source>
        <dbReference type="ARBA" id="ARBA00023136"/>
    </source>
</evidence>
<name>A0A0G4HUF8_9ALVE</name>
<feature type="region of interest" description="Disordered" evidence="7">
    <location>
        <begin position="360"/>
        <end position="383"/>
    </location>
</feature>
<dbReference type="PANTHER" id="PTHR23130:SF159">
    <property type="entry name" value="OS08G0335600 PROTEIN"/>
    <property type="match status" value="1"/>
</dbReference>
<dbReference type="PANTHER" id="PTHR23130">
    <property type="entry name" value="CYTOCHROME B561 AND DOMON DOMAIN-CONTAINING PROTEIN"/>
    <property type="match status" value="1"/>
</dbReference>
<comment type="subcellular location">
    <subcellularLocation>
        <location evidence="1">Membrane</location>
    </subcellularLocation>
</comment>
<evidence type="ECO:0000256" key="3">
    <source>
        <dbReference type="ARBA" id="ARBA00022692"/>
    </source>
</evidence>
<feature type="signal peptide" evidence="9">
    <location>
        <begin position="1"/>
        <end position="23"/>
    </location>
</feature>
<dbReference type="VEuPathDB" id="CryptoDB:Cvel_8626"/>
<evidence type="ECO:0000256" key="5">
    <source>
        <dbReference type="ARBA" id="ARBA00022989"/>
    </source>
</evidence>
<proteinExistence type="predicted"/>
<dbReference type="GO" id="GO:0016020">
    <property type="term" value="C:membrane"/>
    <property type="evidence" value="ECO:0007669"/>
    <property type="project" value="UniProtKB-SubCell"/>
</dbReference>
<protein>
    <recommendedName>
        <fullName evidence="10">Cytochrome b561 domain-containing protein</fullName>
    </recommendedName>
</protein>
<evidence type="ECO:0000256" key="1">
    <source>
        <dbReference type="ARBA" id="ARBA00004370"/>
    </source>
</evidence>
<reference evidence="11" key="1">
    <citation type="submission" date="2014-11" db="EMBL/GenBank/DDBJ databases">
        <authorList>
            <person name="Otto D Thomas"/>
            <person name="Naeem Raeece"/>
        </authorList>
    </citation>
    <scope>NUCLEOTIDE SEQUENCE</scope>
</reference>
<keyword evidence="2" id="KW-0813">Transport</keyword>
<evidence type="ECO:0000256" key="9">
    <source>
        <dbReference type="SAM" id="SignalP"/>
    </source>
</evidence>
<dbReference type="EMBL" id="CDMZ01003910">
    <property type="protein sequence ID" value="CEM48028.1"/>
    <property type="molecule type" value="Genomic_DNA"/>
</dbReference>
<organism evidence="11">
    <name type="scientific">Chromera velia CCMP2878</name>
    <dbReference type="NCBI Taxonomy" id="1169474"/>
    <lineage>
        <taxon>Eukaryota</taxon>
        <taxon>Sar</taxon>
        <taxon>Alveolata</taxon>
        <taxon>Colpodellida</taxon>
        <taxon>Chromeraceae</taxon>
        <taxon>Chromera</taxon>
    </lineage>
</organism>
<dbReference type="SMART" id="SM00665">
    <property type="entry name" value="B561"/>
    <property type="match status" value="1"/>
</dbReference>
<dbReference type="InterPro" id="IPR006593">
    <property type="entry name" value="Cyt_b561/ferric_Rdtase_TM"/>
</dbReference>
<keyword evidence="5 8" id="KW-1133">Transmembrane helix</keyword>
<dbReference type="Gene3D" id="1.20.120.1770">
    <property type="match status" value="1"/>
</dbReference>
<evidence type="ECO:0000256" key="7">
    <source>
        <dbReference type="SAM" id="MobiDB-lite"/>
    </source>
</evidence>
<keyword evidence="9" id="KW-0732">Signal</keyword>
<feature type="chain" id="PRO_5005191868" description="Cytochrome b561 domain-containing protein" evidence="9">
    <location>
        <begin position="24"/>
        <end position="416"/>
    </location>
</feature>
<evidence type="ECO:0000259" key="10">
    <source>
        <dbReference type="PROSITE" id="PS50939"/>
    </source>
</evidence>
<dbReference type="CDD" id="cd08760">
    <property type="entry name" value="Cyt_b561_FRRS1_like"/>
    <property type="match status" value="1"/>
</dbReference>
<dbReference type="PhylomeDB" id="A0A0G4HUF8"/>
<feature type="transmembrane region" description="Helical" evidence="8">
    <location>
        <begin position="294"/>
        <end position="316"/>
    </location>
</feature>
<dbReference type="PROSITE" id="PS50939">
    <property type="entry name" value="CYTOCHROME_B561"/>
    <property type="match status" value="1"/>
</dbReference>
<feature type="transmembrane region" description="Helical" evidence="8">
    <location>
        <begin position="179"/>
        <end position="200"/>
    </location>
</feature>
<feature type="transmembrane region" description="Helical" evidence="8">
    <location>
        <begin position="212"/>
        <end position="232"/>
    </location>
</feature>
<keyword evidence="6 8" id="KW-0472">Membrane</keyword>
<accession>A0A0G4HUF8</accession>